<sequence length="276" mass="30418">MQANIGGIVPLSTVDWHGRSSVVVFFNGCSFRCPYCHNFDLIEKKNPVDMDLVQKRIAGSKPFVSAVVFLGGEPLLQAAEVEEIAKIAKENGLLVGIHTNGYFPKAVASLLEKKLADKIFVDIKAPFEPAFYMKVIGLNPEPTKSIPTPTLKSTLGPLENTPSDKPVIENIQKTLRLIDESDIELEIKTTVFPGLVGSPEDISKIAAWMDENLNGKTKLTYVLQQGNGKNASDPVLKKTRSFEPEEMTGLANVAKKYLKNVPVFTRTEEEGQKEIF</sequence>
<dbReference type="PANTHER" id="PTHR30352">
    <property type="entry name" value="PYRUVATE FORMATE-LYASE-ACTIVATING ENZYME"/>
    <property type="match status" value="1"/>
</dbReference>
<name>A0AA96V483_9EURY</name>
<dbReference type="GO" id="GO:0016829">
    <property type="term" value="F:lyase activity"/>
    <property type="evidence" value="ECO:0007669"/>
    <property type="project" value="UniProtKB-KW"/>
</dbReference>
<dbReference type="InterPro" id="IPR007197">
    <property type="entry name" value="rSAM"/>
</dbReference>
<dbReference type="SFLD" id="SFLDS00029">
    <property type="entry name" value="Radical_SAM"/>
    <property type="match status" value="1"/>
</dbReference>
<dbReference type="EMBL" id="CP131061">
    <property type="protein sequence ID" value="WNY26289.1"/>
    <property type="molecule type" value="Genomic_DNA"/>
</dbReference>
<dbReference type="SFLD" id="SFLDG01094">
    <property type="entry name" value="Uncharacterised_Radical_SAM_Su"/>
    <property type="match status" value="1"/>
</dbReference>
<evidence type="ECO:0000259" key="7">
    <source>
        <dbReference type="PROSITE" id="PS51918"/>
    </source>
</evidence>
<keyword evidence="8" id="KW-0456">Lyase</keyword>
<dbReference type="CDD" id="cd01335">
    <property type="entry name" value="Radical_SAM"/>
    <property type="match status" value="1"/>
</dbReference>
<dbReference type="GO" id="GO:0046872">
    <property type="term" value="F:metal ion binding"/>
    <property type="evidence" value="ECO:0007669"/>
    <property type="project" value="UniProtKB-KW"/>
</dbReference>
<dbReference type="PROSITE" id="PS51918">
    <property type="entry name" value="RADICAL_SAM"/>
    <property type="match status" value="1"/>
</dbReference>
<dbReference type="AlphaFoldDB" id="A0AA96V483"/>
<reference evidence="8 9" key="1">
    <citation type="submission" date="2023-07" db="EMBL/GenBank/DDBJ databases">
        <title>Closed genome sequence of Methanosarcinaceae archaeon Am2.</title>
        <authorList>
            <person name="Poehlein A."/>
            <person name="Protasov E."/>
            <person name="Platt K."/>
            <person name="Reeh H."/>
            <person name="Daniel R."/>
            <person name="Brune A."/>
        </authorList>
    </citation>
    <scope>NUCLEOTIDE SEQUENCE [LARGE SCALE GENOMIC DNA]</scope>
    <source>
        <strain evidence="8 9">Am2</strain>
    </source>
</reference>
<dbReference type="InterPro" id="IPR012840">
    <property type="entry name" value="NrdG2"/>
</dbReference>
<evidence type="ECO:0000256" key="5">
    <source>
        <dbReference type="ARBA" id="ARBA00023004"/>
    </source>
</evidence>
<dbReference type="Proteomes" id="UP001304970">
    <property type="component" value="Chromosome"/>
</dbReference>
<evidence type="ECO:0000256" key="2">
    <source>
        <dbReference type="ARBA" id="ARBA00022485"/>
    </source>
</evidence>
<evidence type="ECO:0000313" key="8">
    <source>
        <dbReference type="EMBL" id="WNY26289.1"/>
    </source>
</evidence>
<evidence type="ECO:0000313" key="9">
    <source>
        <dbReference type="Proteomes" id="UP001304970"/>
    </source>
</evidence>
<dbReference type="PANTHER" id="PTHR30352:SF13">
    <property type="entry name" value="GLYCYL-RADICAL ENZYME ACTIVATING ENZYME YJJW-RELATED"/>
    <property type="match status" value="1"/>
</dbReference>
<dbReference type="GeneID" id="89227443"/>
<keyword evidence="6" id="KW-0411">Iron-sulfur</keyword>
<dbReference type="NCBIfam" id="TIGR02495">
    <property type="entry name" value="NrdG2"/>
    <property type="match status" value="1"/>
</dbReference>
<proteinExistence type="predicted"/>
<protein>
    <submittedName>
        <fullName evidence="8">7-carboxy-7-deazaguanine synthase</fullName>
        <ecNumber evidence="8">4.3.99.3</ecNumber>
    </submittedName>
</protein>
<dbReference type="InterPro" id="IPR013785">
    <property type="entry name" value="Aldolase_TIM"/>
</dbReference>
<keyword evidence="4" id="KW-0479">Metal-binding</keyword>
<dbReference type="InterPro" id="IPR058240">
    <property type="entry name" value="rSAM_sf"/>
</dbReference>
<feature type="domain" description="Radical SAM core" evidence="7">
    <location>
        <begin position="15"/>
        <end position="260"/>
    </location>
</feature>
<keyword evidence="9" id="KW-1185">Reference proteome</keyword>
<keyword evidence="2" id="KW-0004">4Fe-4S</keyword>
<evidence type="ECO:0000256" key="6">
    <source>
        <dbReference type="ARBA" id="ARBA00023014"/>
    </source>
</evidence>
<dbReference type="SUPFAM" id="SSF102114">
    <property type="entry name" value="Radical SAM enzymes"/>
    <property type="match status" value="1"/>
</dbReference>
<gene>
    <name evidence="8" type="primary">queE</name>
    <name evidence="8" type="ORF">MsAm2_00490</name>
</gene>
<organism evidence="8 9">
    <name type="scientific">Methanolapillus ohkumae</name>
    <dbReference type="NCBI Taxonomy" id="3028298"/>
    <lineage>
        <taxon>Archaea</taxon>
        <taxon>Methanobacteriati</taxon>
        <taxon>Methanobacteriota</taxon>
        <taxon>Stenosarchaea group</taxon>
        <taxon>Methanomicrobia</taxon>
        <taxon>Methanosarcinales</taxon>
        <taxon>Methanosarcinaceae</taxon>
        <taxon>Methanolapillus</taxon>
    </lineage>
</organism>
<dbReference type="RefSeq" id="WP_338097821.1">
    <property type="nucleotide sequence ID" value="NZ_CP131061.1"/>
</dbReference>
<accession>A0AA96V483</accession>
<evidence type="ECO:0000256" key="1">
    <source>
        <dbReference type="ARBA" id="ARBA00001966"/>
    </source>
</evidence>
<dbReference type="GO" id="GO:0051539">
    <property type="term" value="F:4 iron, 4 sulfur cluster binding"/>
    <property type="evidence" value="ECO:0007669"/>
    <property type="project" value="UniProtKB-KW"/>
</dbReference>
<dbReference type="EC" id="4.3.99.3" evidence="8"/>
<dbReference type="Gene3D" id="3.20.20.70">
    <property type="entry name" value="Aldolase class I"/>
    <property type="match status" value="1"/>
</dbReference>
<keyword evidence="3" id="KW-0949">S-adenosyl-L-methionine</keyword>
<keyword evidence="5" id="KW-0408">Iron</keyword>
<comment type="cofactor">
    <cofactor evidence="1">
        <name>[4Fe-4S] cluster</name>
        <dbReference type="ChEBI" id="CHEBI:49883"/>
    </cofactor>
</comment>
<evidence type="ECO:0000256" key="4">
    <source>
        <dbReference type="ARBA" id="ARBA00022723"/>
    </source>
</evidence>
<dbReference type="InterPro" id="IPR034457">
    <property type="entry name" value="Organic_radical-activating"/>
</dbReference>
<evidence type="ECO:0000256" key="3">
    <source>
        <dbReference type="ARBA" id="ARBA00022691"/>
    </source>
</evidence>
<dbReference type="Pfam" id="PF04055">
    <property type="entry name" value="Radical_SAM"/>
    <property type="match status" value="1"/>
</dbReference>